<dbReference type="PANTHER" id="PTHR39184">
    <property type="match status" value="1"/>
</dbReference>
<reference evidence="1 2" key="1">
    <citation type="submission" date="2016-11" db="EMBL/GenBank/DDBJ databases">
        <authorList>
            <person name="Jaros S."/>
            <person name="Januszkiewicz K."/>
            <person name="Wedrychowicz H."/>
        </authorList>
    </citation>
    <scope>NUCLEOTIDE SEQUENCE [LARGE SCALE GENOMIC DNA]</scope>
    <source>
        <strain evidence="1 2">NF2</strain>
    </source>
</reference>
<gene>
    <name evidence="1" type="ORF">BP422_13135</name>
</gene>
<dbReference type="Proteomes" id="UP000197781">
    <property type="component" value="Chromosome"/>
</dbReference>
<dbReference type="NCBIfam" id="TIGR01547">
    <property type="entry name" value="phage_term_2"/>
    <property type="match status" value="1"/>
</dbReference>
<dbReference type="RefSeq" id="WP_157696775.1">
    <property type="nucleotide sequence ID" value="NZ_CP018145.1"/>
</dbReference>
<name>A0A220MHB1_9BACL</name>
<protein>
    <submittedName>
        <fullName evidence="1">Uncharacterized protein</fullName>
    </submittedName>
</protein>
<dbReference type="Gene3D" id="3.40.50.300">
    <property type="entry name" value="P-loop containing nucleotide triphosphate hydrolases"/>
    <property type="match status" value="1"/>
</dbReference>
<sequence>MALKLSPKQKHYYANSNAKINVSHGAVRSGKTFITNLRWLKFVRHGPPGKLLMSGRTKESLKENVLDDLFAMVGEENYRYNAATGVLYLFGRKIECRGAEKIDSEGKIRGRTYAGWYADEVTIQHKEFVKQAIARCSVSGAQIFWTTNPDHPKHHIKTDFLEKKSLRDKGLLLHWHFYLEDNATLTPDYIEMLKGSFSGVFYDRNILGQWAVAQGRVYQDYSEERHNVSREEINRMIREREFMEYIAGTDWGISAPIAANIYGVTRDYKFYQIAEFYQSRSTTEEVGRWYLQQEAWLGKKISVIYCDSAEPDRTLELQKMGLRAMNANKEIDAGLNTVMTLFKNDRLFVCSETCPDTVNELLTYRYPEPDDPKAALDTPIDADNHSMDAKRYCLHNYLRYRRI</sequence>
<dbReference type="InterPro" id="IPR027417">
    <property type="entry name" value="P-loop_NTPase"/>
</dbReference>
<organism evidence="1 2">
    <name type="scientific">Brevibacillus formosus</name>
    <dbReference type="NCBI Taxonomy" id="54913"/>
    <lineage>
        <taxon>Bacteria</taxon>
        <taxon>Bacillati</taxon>
        <taxon>Bacillota</taxon>
        <taxon>Bacilli</taxon>
        <taxon>Bacillales</taxon>
        <taxon>Paenibacillaceae</taxon>
        <taxon>Brevibacillus</taxon>
    </lineage>
</organism>
<dbReference type="EMBL" id="CP018145">
    <property type="protein sequence ID" value="ASJ54417.1"/>
    <property type="molecule type" value="Genomic_DNA"/>
</dbReference>
<dbReference type="InterPro" id="IPR052380">
    <property type="entry name" value="Viral_DNA_packaging_terminase"/>
</dbReference>
<accession>A0A220MHB1</accession>
<dbReference type="InterPro" id="IPR006437">
    <property type="entry name" value="Phage_terminase_lsu"/>
</dbReference>
<evidence type="ECO:0000313" key="1">
    <source>
        <dbReference type="EMBL" id="ASJ54417.1"/>
    </source>
</evidence>
<evidence type="ECO:0000313" key="2">
    <source>
        <dbReference type="Proteomes" id="UP000197781"/>
    </source>
</evidence>
<dbReference type="Gene3D" id="3.30.420.280">
    <property type="match status" value="1"/>
</dbReference>
<dbReference type="Pfam" id="PF03237">
    <property type="entry name" value="Terminase_6N"/>
    <property type="match status" value="1"/>
</dbReference>
<dbReference type="AlphaFoldDB" id="A0A220MHB1"/>
<dbReference type="KEGG" id="bfm:BP422_13135"/>
<proteinExistence type="predicted"/>
<dbReference type="PANTHER" id="PTHR39184:SF1">
    <property type="entry name" value="PBSX PHAGE TERMINASE LARGE SUBUNIT"/>
    <property type="match status" value="1"/>
</dbReference>